<dbReference type="PANTHER" id="PTHR47960">
    <property type="entry name" value="DEAD-BOX ATP-DEPENDENT RNA HELICASE 50"/>
    <property type="match status" value="1"/>
</dbReference>
<dbReference type="Proteomes" id="UP000076154">
    <property type="component" value="Unassembled WGS sequence"/>
</dbReference>
<dbReference type="SUPFAM" id="SSF52540">
    <property type="entry name" value="P-loop containing nucleoside triphosphate hydrolases"/>
    <property type="match status" value="1"/>
</dbReference>
<protein>
    <recommendedName>
        <fullName evidence="1">RNA helicase</fullName>
        <ecNumber evidence="1">3.6.4.13</ecNumber>
    </recommendedName>
</protein>
<evidence type="ECO:0000259" key="8">
    <source>
        <dbReference type="PROSITE" id="PS51192"/>
    </source>
</evidence>
<feature type="compositionally biased region" description="Basic and acidic residues" evidence="7">
    <location>
        <begin position="65"/>
        <end position="123"/>
    </location>
</feature>
<keyword evidence="4 10" id="KW-0347">Helicase</keyword>
<dbReference type="AlphaFoldDB" id="A0A369JWV7"/>
<evidence type="ECO:0000256" key="3">
    <source>
        <dbReference type="ARBA" id="ARBA00022801"/>
    </source>
</evidence>
<dbReference type="InParanoid" id="A0A369JWV7"/>
<evidence type="ECO:0000256" key="2">
    <source>
        <dbReference type="ARBA" id="ARBA00022741"/>
    </source>
</evidence>
<dbReference type="Gene3D" id="3.40.50.300">
    <property type="entry name" value="P-loop containing nucleotide triphosphate hydrolases"/>
    <property type="match status" value="2"/>
</dbReference>
<feature type="compositionally biased region" description="Basic and acidic residues" evidence="7">
    <location>
        <begin position="161"/>
        <end position="183"/>
    </location>
</feature>
<sequence>MLRSSASHLCVRAEHAGSLLFHTCAPLAIQVLKKSPASKDTSRTRLTQSMKGKPGSRSANLEVAPKSREPGASRSSDFSRDGRQGSARNSRDTPSRQHEPSFTRESANKRKSFARDTLPHADPELLSTIQKEERNPSFRRRSRQGASIDERPGRWGNDGSRYSDMDRSRERGGDHRSGRERGGTSDSYNTGRRDHRDDRDVRHRLVARASEGTRDNVGRRDYRNDREERHKPVARAWEGTRDNVGRRNYRDDKDEPHRPVARTWENSQPDELHEHTESNGPKKIRNHIPLDSEFSESSTTTIPSKDSTHLPTQFTSPPLMPGILSCLADVLGPKATPTPIQALSLKWLLNDSGQVNPSSGWKQFLLASETGSGKSIAYLLPLLQNLKQSELNATSSSPQEAPLHTAPQRALNPRALILAPTHELARQLSGFAKALLHEVKLRVLCASRANTKNTKERDATARKMVAQFDASLDSNNGEFEVKERSGFPVDIVVGTPMKLLEMVRGRGWDRKEVDNEESEEKVDEIDEMTGKPRRGRDKMVGFGKWRSKPEMGLANVEWVVVDESDVLFDPDFQSTTRQLLADISAARGHPVPFTPYSPLALNAPSASSATTSPSSPAPIDYPFNLILTSATIPSALASYLDTHHPKLMRLASPNLHHLPKTLQTEYYNWSGGNKYADIERRIRRVWAEDSSMAGLHGRSEELSKILIFCNKSSKVEVLGAYLEEKGIKNIALSSTSDQRKRGSNHHLDGFLRVSVPWESTGADGEDVSVAEAAPETEKIDSDPKSTPHVMLTTSLLSRGLDFSPSIRHVFIVDEPRNMIDFLHRAGRAGRAGERGKVVIFGKMKGRGSSSAKDVRKRVGSLVSQ</sequence>
<name>A0A369JWV7_HYPMA</name>
<comment type="caution">
    <text evidence="10">The sequence shown here is derived from an EMBL/GenBank/DDBJ whole genome shotgun (WGS) entry which is preliminary data.</text>
</comment>
<keyword evidence="3" id="KW-0378">Hydrolase</keyword>
<dbReference type="SMART" id="SM00490">
    <property type="entry name" value="HELICc"/>
    <property type="match status" value="1"/>
</dbReference>
<feature type="compositionally biased region" description="Basic and acidic residues" evidence="7">
    <location>
        <begin position="238"/>
        <end position="258"/>
    </location>
</feature>
<dbReference type="GO" id="GO:0016787">
    <property type="term" value="F:hydrolase activity"/>
    <property type="evidence" value="ECO:0007669"/>
    <property type="project" value="UniProtKB-KW"/>
</dbReference>
<dbReference type="EMBL" id="LUEZ02000046">
    <property type="protein sequence ID" value="RDB23874.1"/>
    <property type="molecule type" value="Genomic_DNA"/>
</dbReference>
<feature type="domain" description="Helicase ATP-binding" evidence="8">
    <location>
        <begin position="355"/>
        <end position="650"/>
    </location>
</feature>
<evidence type="ECO:0000259" key="9">
    <source>
        <dbReference type="PROSITE" id="PS51194"/>
    </source>
</evidence>
<keyword evidence="11" id="KW-1185">Reference proteome</keyword>
<dbReference type="Pfam" id="PF00270">
    <property type="entry name" value="DEAD"/>
    <property type="match status" value="1"/>
</dbReference>
<feature type="domain" description="Helicase C-terminal" evidence="9">
    <location>
        <begin position="677"/>
        <end position="864"/>
    </location>
</feature>
<dbReference type="GO" id="GO:0005524">
    <property type="term" value="F:ATP binding"/>
    <property type="evidence" value="ECO:0007669"/>
    <property type="project" value="UniProtKB-KW"/>
</dbReference>
<evidence type="ECO:0000256" key="6">
    <source>
        <dbReference type="ARBA" id="ARBA00047984"/>
    </source>
</evidence>
<feature type="compositionally biased region" description="Basic and acidic residues" evidence="7">
    <location>
        <begin position="211"/>
        <end position="231"/>
    </location>
</feature>
<dbReference type="PROSITE" id="PS51194">
    <property type="entry name" value="HELICASE_CTER"/>
    <property type="match status" value="1"/>
</dbReference>
<evidence type="ECO:0000313" key="11">
    <source>
        <dbReference type="Proteomes" id="UP000076154"/>
    </source>
</evidence>
<keyword evidence="2" id="KW-0547">Nucleotide-binding</keyword>
<reference evidence="10" key="1">
    <citation type="submission" date="2018-04" db="EMBL/GenBank/DDBJ databases">
        <title>Whole genome sequencing of Hypsizygus marmoreus.</title>
        <authorList>
            <person name="Choi I.-G."/>
            <person name="Min B."/>
            <person name="Kim J.-G."/>
            <person name="Kim S."/>
            <person name="Oh Y.-L."/>
            <person name="Kong W.-S."/>
            <person name="Park H."/>
            <person name="Jeong J."/>
            <person name="Song E.-S."/>
        </authorList>
    </citation>
    <scope>NUCLEOTIDE SEQUENCE [LARGE SCALE GENOMIC DNA]</scope>
    <source>
        <strain evidence="10">51987-8</strain>
    </source>
</reference>
<evidence type="ECO:0000313" key="10">
    <source>
        <dbReference type="EMBL" id="RDB23874.1"/>
    </source>
</evidence>
<dbReference type="Pfam" id="PF00271">
    <property type="entry name" value="Helicase_C"/>
    <property type="match status" value="1"/>
</dbReference>
<accession>A0A369JWV7</accession>
<dbReference type="GO" id="GO:0003724">
    <property type="term" value="F:RNA helicase activity"/>
    <property type="evidence" value="ECO:0007669"/>
    <property type="project" value="UniProtKB-EC"/>
</dbReference>
<feature type="region of interest" description="Disordered" evidence="7">
    <location>
        <begin position="35"/>
        <end position="287"/>
    </location>
</feature>
<dbReference type="EC" id="3.6.4.13" evidence="1"/>
<dbReference type="SMART" id="SM00487">
    <property type="entry name" value="DEXDc"/>
    <property type="match status" value="1"/>
</dbReference>
<feature type="compositionally biased region" description="Basic and acidic residues" evidence="7">
    <location>
        <begin position="191"/>
        <end position="203"/>
    </location>
</feature>
<gene>
    <name evidence="10" type="primary">MRH4</name>
    <name evidence="10" type="ORF">Hypma_009205</name>
</gene>
<comment type="catalytic activity">
    <reaction evidence="6">
        <text>ATP + H2O = ADP + phosphate + H(+)</text>
        <dbReference type="Rhea" id="RHEA:13065"/>
        <dbReference type="ChEBI" id="CHEBI:15377"/>
        <dbReference type="ChEBI" id="CHEBI:15378"/>
        <dbReference type="ChEBI" id="CHEBI:30616"/>
        <dbReference type="ChEBI" id="CHEBI:43474"/>
        <dbReference type="ChEBI" id="CHEBI:456216"/>
        <dbReference type="EC" id="3.6.4.13"/>
    </reaction>
</comment>
<dbReference type="PROSITE" id="PS51192">
    <property type="entry name" value="HELICASE_ATP_BIND_1"/>
    <property type="match status" value="1"/>
</dbReference>
<evidence type="ECO:0000256" key="5">
    <source>
        <dbReference type="ARBA" id="ARBA00022840"/>
    </source>
</evidence>
<dbReference type="InterPro" id="IPR011545">
    <property type="entry name" value="DEAD/DEAH_box_helicase_dom"/>
</dbReference>
<dbReference type="OrthoDB" id="10256233at2759"/>
<dbReference type="GO" id="GO:0003676">
    <property type="term" value="F:nucleic acid binding"/>
    <property type="evidence" value="ECO:0007669"/>
    <property type="project" value="InterPro"/>
</dbReference>
<evidence type="ECO:0000256" key="7">
    <source>
        <dbReference type="SAM" id="MobiDB-lite"/>
    </source>
</evidence>
<dbReference type="InterPro" id="IPR014001">
    <property type="entry name" value="Helicase_ATP-bd"/>
</dbReference>
<dbReference type="InterPro" id="IPR027417">
    <property type="entry name" value="P-loop_NTPase"/>
</dbReference>
<proteinExistence type="predicted"/>
<organism evidence="10 11">
    <name type="scientific">Hypsizygus marmoreus</name>
    <name type="common">White beech mushroom</name>
    <name type="synonym">Agaricus marmoreus</name>
    <dbReference type="NCBI Taxonomy" id="39966"/>
    <lineage>
        <taxon>Eukaryota</taxon>
        <taxon>Fungi</taxon>
        <taxon>Dikarya</taxon>
        <taxon>Basidiomycota</taxon>
        <taxon>Agaricomycotina</taxon>
        <taxon>Agaricomycetes</taxon>
        <taxon>Agaricomycetidae</taxon>
        <taxon>Agaricales</taxon>
        <taxon>Tricholomatineae</taxon>
        <taxon>Lyophyllaceae</taxon>
        <taxon>Hypsizygus</taxon>
    </lineage>
</organism>
<dbReference type="STRING" id="39966.A0A369JWV7"/>
<dbReference type="InterPro" id="IPR001650">
    <property type="entry name" value="Helicase_C-like"/>
</dbReference>
<evidence type="ECO:0000256" key="1">
    <source>
        <dbReference type="ARBA" id="ARBA00012552"/>
    </source>
</evidence>
<keyword evidence="5" id="KW-0067">ATP-binding</keyword>
<evidence type="ECO:0000256" key="4">
    <source>
        <dbReference type="ARBA" id="ARBA00022806"/>
    </source>
</evidence>